<dbReference type="OrthoDB" id="9811615at2"/>
<protein>
    <recommendedName>
        <fullName evidence="3">SHSP domain-containing protein</fullName>
    </recommendedName>
</protein>
<evidence type="ECO:0000259" key="3">
    <source>
        <dbReference type="PROSITE" id="PS01031"/>
    </source>
</evidence>
<dbReference type="EMBL" id="ADLK01000028">
    <property type="protein sequence ID" value="KMW16997.1"/>
    <property type="molecule type" value="Genomic_DNA"/>
</dbReference>
<name>A0A0J9BVL7_9FIRM</name>
<dbReference type="Gene3D" id="2.60.40.790">
    <property type="match status" value="1"/>
</dbReference>
<dbReference type="PANTHER" id="PTHR11527">
    <property type="entry name" value="HEAT-SHOCK PROTEIN 20 FAMILY MEMBER"/>
    <property type="match status" value="1"/>
</dbReference>
<proteinExistence type="inferred from homology"/>
<dbReference type="PATRIC" id="fig|742734.4.peg.3917"/>
<evidence type="ECO:0000313" key="4">
    <source>
        <dbReference type="EMBL" id="KMW16997.1"/>
    </source>
</evidence>
<evidence type="ECO:0000313" key="5">
    <source>
        <dbReference type="Proteomes" id="UP000037392"/>
    </source>
</evidence>
<gene>
    <name evidence="4" type="ORF">HMPREF9470_03650</name>
</gene>
<dbReference type="InterPro" id="IPR031107">
    <property type="entry name" value="Small_HSP"/>
</dbReference>
<reference evidence="4 5" key="1">
    <citation type="submission" date="2011-04" db="EMBL/GenBank/DDBJ databases">
        <title>The Genome Sequence of Clostridium citroniae WAL-19142.</title>
        <authorList>
            <consortium name="The Broad Institute Genome Sequencing Platform"/>
            <person name="Earl A."/>
            <person name="Ward D."/>
            <person name="Feldgarden M."/>
            <person name="Gevers D."/>
            <person name="Warren Y.A."/>
            <person name="Tyrrell K.L."/>
            <person name="Citron D.M."/>
            <person name="Goldstein E.J."/>
            <person name="Daigneault M."/>
            <person name="Allen-Vercoe E."/>
            <person name="Young S.K."/>
            <person name="Zeng Q."/>
            <person name="Gargeya S."/>
            <person name="Fitzgerald M."/>
            <person name="Haas B."/>
            <person name="Abouelleil A."/>
            <person name="Alvarado L."/>
            <person name="Arachchi H.M."/>
            <person name="Berlin A."/>
            <person name="Brown A."/>
            <person name="Chapman S.B."/>
            <person name="Chen Z."/>
            <person name="Dunbar C."/>
            <person name="Freedman E."/>
            <person name="Gearin G."/>
            <person name="Gellesch M."/>
            <person name="Goldberg J."/>
            <person name="Griggs A."/>
            <person name="Gujja S."/>
            <person name="Heilman E.R."/>
            <person name="Heiman D."/>
            <person name="Howarth C."/>
            <person name="Larson L."/>
            <person name="Lui A."/>
            <person name="MacDonald P.J."/>
            <person name="Mehta T."/>
            <person name="Montmayeur A."/>
            <person name="Murphy C."/>
            <person name="Neiman D."/>
            <person name="Pearson M."/>
            <person name="Priest M."/>
            <person name="Roberts A."/>
            <person name="Saif S."/>
            <person name="Shea T."/>
            <person name="Shenoy N."/>
            <person name="Sisk P."/>
            <person name="Stolte C."/>
            <person name="Sykes S."/>
            <person name="White J."/>
            <person name="Yandava C."/>
            <person name="Wortman J."/>
            <person name="Nusbaum C."/>
            <person name="Birren B."/>
        </authorList>
    </citation>
    <scope>NUCLEOTIDE SEQUENCE [LARGE SCALE GENOMIC DNA]</scope>
    <source>
        <strain evidence="4 5">WAL-19142</strain>
    </source>
</reference>
<evidence type="ECO:0000256" key="1">
    <source>
        <dbReference type="PROSITE-ProRule" id="PRU00285"/>
    </source>
</evidence>
<dbReference type="RefSeq" id="WP_007865094.1">
    <property type="nucleotide sequence ID" value="NZ_KQ235880.1"/>
</dbReference>
<comment type="similarity">
    <text evidence="1 2">Belongs to the small heat shock protein (HSP20) family.</text>
</comment>
<feature type="domain" description="SHSP" evidence="3">
    <location>
        <begin position="22"/>
        <end position="138"/>
    </location>
</feature>
<accession>A0A0J9BVL7</accession>
<sequence length="139" mass="15914">MLMPSIFRDNLLDDFFDFPFDRYGTGSLMNTDIKDTDNGYEVTINMPGVKKEDVKAELRDGYLTIQASTDSNKEEKDSNGRYIRRERYSGSCSRSFYVGDAVTQEDIKAKFEDGTLKLLIPKKEAVPEVEERKYIAIEG</sequence>
<organism evidence="4 5">
    <name type="scientific">[Clostridium] citroniae WAL-19142</name>
    <dbReference type="NCBI Taxonomy" id="742734"/>
    <lineage>
        <taxon>Bacteria</taxon>
        <taxon>Bacillati</taxon>
        <taxon>Bacillota</taxon>
        <taxon>Clostridia</taxon>
        <taxon>Lachnospirales</taxon>
        <taxon>Lachnospiraceae</taxon>
        <taxon>Enterocloster</taxon>
    </lineage>
</organism>
<dbReference type="InterPro" id="IPR008978">
    <property type="entry name" value="HSP20-like_chaperone"/>
</dbReference>
<dbReference type="CDD" id="cd06471">
    <property type="entry name" value="ACD_LpsHSP_like"/>
    <property type="match status" value="1"/>
</dbReference>
<comment type="caution">
    <text evidence="4">The sequence shown here is derived from an EMBL/GenBank/DDBJ whole genome shotgun (WGS) entry which is preliminary data.</text>
</comment>
<evidence type="ECO:0000256" key="2">
    <source>
        <dbReference type="RuleBase" id="RU003616"/>
    </source>
</evidence>
<dbReference type="InterPro" id="IPR002068">
    <property type="entry name" value="A-crystallin/Hsp20_dom"/>
</dbReference>
<dbReference type="Pfam" id="PF00011">
    <property type="entry name" value="HSP20"/>
    <property type="match status" value="1"/>
</dbReference>
<dbReference type="Proteomes" id="UP000037392">
    <property type="component" value="Unassembled WGS sequence"/>
</dbReference>
<dbReference type="AlphaFoldDB" id="A0A0J9BVL7"/>
<dbReference type="GeneID" id="93162554"/>
<dbReference type="SUPFAM" id="SSF49764">
    <property type="entry name" value="HSP20-like chaperones"/>
    <property type="match status" value="1"/>
</dbReference>
<dbReference type="PROSITE" id="PS01031">
    <property type="entry name" value="SHSP"/>
    <property type="match status" value="1"/>
</dbReference>